<sequence length="310" mass="35564">MAIDIPHRGEGHVRTLILWVARGMEDAIFGSQNLQSWRLLYQVGIIYMQTLFEKSDNSGNDIIYQAKVSCLVSGWDRYSWVAYMFVDLYFEESHVDEDLESIAYYEQHLSDHEVRLDPFTAGETTSHAALREPREYFLQVLAVRLSRTKNEWEHLVLYIEEAICTYMTNYWSRLAQAESSSSSENPGSSAKGNSTRTALRLEFHEWMKMATALLGELINTIQEYARELDLFFSKGVYYFRGFTHSTNVSGRAIVSLATIDRVRDELGRLSIKLQNFKDNLAKDIAREVTTSPHPQPSPEGMAYKTRSPSA</sequence>
<dbReference type="STRING" id="155417.A0A4Q4TDY6"/>
<reference evidence="2 3" key="1">
    <citation type="submission" date="2018-06" db="EMBL/GenBank/DDBJ databases">
        <title>Complete Genomes of Monosporascus.</title>
        <authorList>
            <person name="Robinson A.J."/>
            <person name="Natvig D.O."/>
        </authorList>
    </citation>
    <scope>NUCLEOTIDE SEQUENCE [LARGE SCALE GENOMIC DNA]</scope>
    <source>
        <strain evidence="2 3">CBS 110550</strain>
    </source>
</reference>
<evidence type="ECO:0000313" key="2">
    <source>
        <dbReference type="EMBL" id="RYP03607.1"/>
    </source>
</evidence>
<dbReference type="Proteomes" id="UP000293360">
    <property type="component" value="Unassembled WGS sequence"/>
</dbReference>
<evidence type="ECO:0000256" key="1">
    <source>
        <dbReference type="SAM" id="MobiDB-lite"/>
    </source>
</evidence>
<accession>A0A4Q4TDY6</accession>
<feature type="region of interest" description="Disordered" evidence="1">
    <location>
        <begin position="286"/>
        <end position="310"/>
    </location>
</feature>
<keyword evidence="3" id="KW-1185">Reference proteome</keyword>
<dbReference type="EMBL" id="QJNU01000251">
    <property type="protein sequence ID" value="RYP03607.1"/>
    <property type="molecule type" value="Genomic_DNA"/>
</dbReference>
<dbReference type="OrthoDB" id="10071171at2759"/>
<evidence type="ECO:0000313" key="3">
    <source>
        <dbReference type="Proteomes" id="UP000293360"/>
    </source>
</evidence>
<name>A0A4Q4TDY6_9PEZI</name>
<gene>
    <name evidence="2" type="ORF">DL764_005037</name>
</gene>
<organism evidence="2 3">
    <name type="scientific">Monosporascus ibericus</name>
    <dbReference type="NCBI Taxonomy" id="155417"/>
    <lineage>
        <taxon>Eukaryota</taxon>
        <taxon>Fungi</taxon>
        <taxon>Dikarya</taxon>
        <taxon>Ascomycota</taxon>
        <taxon>Pezizomycotina</taxon>
        <taxon>Sordariomycetes</taxon>
        <taxon>Xylariomycetidae</taxon>
        <taxon>Xylariales</taxon>
        <taxon>Xylariales incertae sedis</taxon>
        <taxon>Monosporascus</taxon>
    </lineage>
</organism>
<comment type="caution">
    <text evidence="2">The sequence shown here is derived from an EMBL/GenBank/DDBJ whole genome shotgun (WGS) entry which is preliminary data.</text>
</comment>
<proteinExistence type="predicted"/>
<protein>
    <submittedName>
        <fullName evidence="2">Uncharacterized protein</fullName>
    </submittedName>
</protein>
<dbReference type="AlphaFoldDB" id="A0A4Q4TDY6"/>